<dbReference type="GO" id="GO:0006799">
    <property type="term" value="P:polyphosphate biosynthetic process"/>
    <property type="evidence" value="ECO:0007669"/>
    <property type="project" value="UniProtKB-ARBA"/>
</dbReference>
<organism evidence="2 3">
    <name type="scientific">Texcoconibacillus texcoconensis</name>
    <dbReference type="NCBI Taxonomy" id="1095777"/>
    <lineage>
        <taxon>Bacteria</taxon>
        <taxon>Bacillati</taxon>
        <taxon>Bacillota</taxon>
        <taxon>Bacilli</taxon>
        <taxon>Bacillales</taxon>
        <taxon>Bacillaceae</taxon>
        <taxon>Texcoconibacillus</taxon>
    </lineage>
</organism>
<feature type="domain" description="VTC" evidence="1">
    <location>
        <begin position="8"/>
        <end position="232"/>
    </location>
</feature>
<evidence type="ECO:0000259" key="1">
    <source>
        <dbReference type="Pfam" id="PF09359"/>
    </source>
</evidence>
<sequence>MSREIFTRRELKYLIPFDTYQAIVEDMKPYMRYDRFGDGFGRYNIVSLYFDSPDYTIYYETRNKLNFRQKLRLRVYDNATQESTAFFEVKQKFNNVVNKRRTMLPLKDAYEYVQSNKIKEHYNLSNKQIMNEVDHFKNLYHLHPEVVVSYDRQAFHGVDDADLRVTFDYNLRCRNDDLFIENGPHGNHFVDQNLVVMEVKVNDSVPLWLTRLLSNYKCEKRGVSKYCTSVDTANNANKADKQSVLL</sequence>
<accession>A0A840QR01</accession>
<evidence type="ECO:0000313" key="3">
    <source>
        <dbReference type="Proteomes" id="UP000551878"/>
    </source>
</evidence>
<dbReference type="EMBL" id="JACHHB010000008">
    <property type="protein sequence ID" value="MBB5173780.1"/>
    <property type="molecule type" value="Genomic_DNA"/>
</dbReference>
<dbReference type="InterPro" id="IPR042267">
    <property type="entry name" value="VTC_sf"/>
</dbReference>
<reference evidence="2 3" key="1">
    <citation type="submission" date="2020-08" db="EMBL/GenBank/DDBJ databases">
        <title>Genomic Encyclopedia of Type Strains, Phase IV (KMG-IV): sequencing the most valuable type-strain genomes for metagenomic binning, comparative biology and taxonomic classification.</title>
        <authorList>
            <person name="Goeker M."/>
        </authorList>
    </citation>
    <scope>NUCLEOTIDE SEQUENCE [LARGE SCALE GENOMIC DNA]</scope>
    <source>
        <strain evidence="2 3">DSM 24696</strain>
    </source>
</reference>
<dbReference type="CDD" id="cd07750">
    <property type="entry name" value="PolyPPase_VTC_like"/>
    <property type="match status" value="1"/>
</dbReference>
<keyword evidence="3" id="KW-1185">Reference proteome</keyword>
<dbReference type="Gene3D" id="3.20.100.30">
    <property type="entry name" value="VTC, catalytic tunnel domain"/>
    <property type="match status" value="1"/>
</dbReference>
<proteinExistence type="predicted"/>
<comment type="caution">
    <text evidence="2">The sequence shown here is derived from an EMBL/GenBank/DDBJ whole genome shotgun (WGS) entry which is preliminary data.</text>
</comment>
<dbReference type="AlphaFoldDB" id="A0A840QR01"/>
<dbReference type="Proteomes" id="UP000551878">
    <property type="component" value="Unassembled WGS sequence"/>
</dbReference>
<gene>
    <name evidence="2" type="ORF">HNQ41_001970</name>
</gene>
<protein>
    <recommendedName>
        <fullName evidence="1">VTC domain-containing protein</fullName>
    </recommendedName>
</protein>
<evidence type="ECO:0000313" key="2">
    <source>
        <dbReference type="EMBL" id="MBB5173780.1"/>
    </source>
</evidence>
<dbReference type="RefSeq" id="WP_184664220.1">
    <property type="nucleotide sequence ID" value="NZ_JACHHB010000008.1"/>
</dbReference>
<dbReference type="Pfam" id="PF09359">
    <property type="entry name" value="VTC"/>
    <property type="match status" value="1"/>
</dbReference>
<name>A0A840QR01_9BACI</name>
<dbReference type="InterPro" id="IPR018966">
    <property type="entry name" value="VTC_domain"/>
</dbReference>